<proteinExistence type="predicted"/>
<protein>
    <submittedName>
        <fullName evidence="2">Uncharacterized protein</fullName>
    </submittedName>
</protein>
<comment type="caution">
    <text evidence="2">The sequence shown here is derived from an EMBL/GenBank/DDBJ whole genome shotgun (WGS) entry which is preliminary data.</text>
</comment>
<evidence type="ECO:0000256" key="1">
    <source>
        <dbReference type="SAM" id="MobiDB-lite"/>
    </source>
</evidence>
<accession>A0ABQ9YAR2</accession>
<reference evidence="2 3" key="1">
    <citation type="journal article" date="2022" name="bioRxiv">
        <title>Genomics of Preaxostyla Flagellates Illuminates Evolutionary Transitions and the Path Towards Mitochondrial Loss.</title>
        <authorList>
            <person name="Novak L.V.F."/>
            <person name="Treitli S.C."/>
            <person name="Pyrih J."/>
            <person name="Halakuc P."/>
            <person name="Pipaliya S.V."/>
            <person name="Vacek V."/>
            <person name="Brzon O."/>
            <person name="Soukal P."/>
            <person name="Eme L."/>
            <person name="Dacks J.B."/>
            <person name="Karnkowska A."/>
            <person name="Elias M."/>
            <person name="Hampl V."/>
        </authorList>
    </citation>
    <scope>NUCLEOTIDE SEQUENCE [LARGE SCALE GENOMIC DNA]</scope>
    <source>
        <strain evidence="2">NAU3</strain>
        <tissue evidence="2">Gut</tissue>
    </source>
</reference>
<feature type="compositionally biased region" description="Basic residues" evidence="1">
    <location>
        <begin position="57"/>
        <end position="69"/>
    </location>
</feature>
<dbReference type="Proteomes" id="UP001281761">
    <property type="component" value="Unassembled WGS sequence"/>
</dbReference>
<gene>
    <name evidence="2" type="ORF">BLNAU_4170</name>
</gene>
<feature type="compositionally biased region" description="Basic residues" evidence="1">
    <location>
        <begin position="30"/>
        <end position="40"/>
    </location>
</feature>
<feature type="compositionally biased region" description="Low complexity" evidence="1">
    <location>
        <begin position="73"/>
        <end position="85"/>
    </location>
</feature>
<dbReference type="EMBL" id="JARBJD010000020">
    <property type="protein sequence ID" value="KAK2960773.1"/>
    <property type="molecule type" value="Genomic_DNA"/>
</dbReference>
<evidence type="ECO:0000313" key="3">
    <source>
        <dbReference type="Proteomes" id="UP001281761"/>
    </source>
</evidence>
<organism evidence="2 3">
    <name type="scientific">Blattamonas nauphoetae</name>
    <dbReference type="NCBI Taxonomy" id="2049346"/>
    <lineage>
        <taxon>Eukaryota</taxon>
        <taxon>Metamonada</taxon>
        <taxon>Preaxostyla</taxon>
        <taxon>Oxymonadida</taxon>
        <taxon>Blattamonas</taxon>
    </lineage>
</organism>
<feature type="region of interest" description="Disordered" evidence="1">
    <location>
        <begin position="25"/>
        <end position="90"/>
    </location>
</feature>
<keyword evidence="3" id="KW-1185">Reference proteome</keyword>
<sequence length="216" mass="24856">MRLHSPHNPTLDESNWSWISGWTRRGERGKIRKPKSRKRSRDCGANKSPPRCTSTIRRTRKTKPPHRSRTGMSSQRKSQSLSPSPHVNSVWRSTTHRDVDRLDHPRLVVADHPRHTAHHPRQRAELVRWALLVRYHNSGQLDLSADGNRTTVCLFYSLVPKSRLRLATQTPADLTLPNPQSEFSLPSKDLPRLVLPHLHFCRSVVCRVWCGRGCCV</sequence>
<evidence type="ECO:0000313" key="2">
    <source>
        <dbReference type="EMBL" id="KAK2960773.1"/>
    </source>
</evidence>
<name>A0ABQ9YAR2_9EUKA</name>